<dbReference type="Proteomes" id="UP000054359">
    <property type="component" value="Unassembled WGS sequence"/>
</dbReference>
<proteinExistence type="predicted"/>
<keyword evidence="3" id="KW-1185">Reference proteome</keyword>
<reference evidence="2 3" key="1">
    <citation type="submission" date="2013-11" db="EMBL/GenBank/DDBJ databases">
        <title>Genome sequencing of Stegodyphus mimosarum.</title>
        <authorList>
            <person name="Bechsgaard J."/>
        </authorList>
    </citation>
    <scope>NUCLEOTIDE SEQUENCE [LARGE SCALE GENOMIC DNA]</scope>
</reference>
<feature type="non-terminal residue" evidence="2">
    <location>
        <position position="71"/>
    </location>
</feature>
<keyword evidence="1" id="KW-0732">Signal</keyword>
<dbReference type="OrthoDB" id="616263at2759"/>
<dbReference type="OMA" id="HYSQGIH"/>
<name>A0A087UL79_STEMI</name>
<gene>
    <name evidence="2" type="ORF">X975_03587</name>
</gene>
<feature type="chain" id="PRO_5005162242" evidence="1">
    <location>
        <begin position="23"/>
        <end position="71"/>
    </location>
</feature>
<evidence type="ECO:0000313" key="3">
    <source>
        <dbReference type="Proteomes" id="UP000054359"/>
    </source>
</evidence>
<dbReference type="AlphaFoldDB" id="A0A087UL79"/>
<organism evidence="2 3">
    <name type="scientific">Stegodyphus mimosarum</name>
    <name type="common">African social velvet spider</name>
    <dbReference type="NCBI Taxonomy" id="407821"/>
    <lineage>
        <taxon>Eukaryota</taxon>
        <taxon>Metazoa</taxon>
        <taxon>Ecdysozoa</taxon>
        <taxon>Arthropoda</taxon>
        <taxon>Chelicerata</taxon>
        <taxon>Arachnida</taxon>
        <taxon>Araneae</taxon>
        <taxon>Araneomorphae</taxon>
        <taxon>Entelegynae</taxon>
        <taxon>Eresoidea</taxon>
        <taxon>Eresidae</taxon>
        <taxon>Stegodyphus</taxon>
    </lineage>
</organism>
<evidence type="ECO:0000313" key="2">
    <source>
        <dbReference type="EMBL" id="KFM78118.1"/>
    </source>
</evidence>
<dbReference type="EMBL" id="KK120359">
    <property type="protein sequence ID" value="KFM78118.1"/>
    <property type="molecule type" value="Genomic_DNA"/>
</dbReference>
<evidence type="ECO:0000256" key="1">
    <source>
        <dbReference type="SAM" id="SignalP"/>
    </source>
</evidence>
<protein>
    <submittedName>
        <fullName evidence="2">Uncharacterized protein</fullName>
    </submittedName>
</protein>
<sequence length="71" mass="8070">MVATSSLFSRFSSLRLLALTAPQTISPLKRYSSNEELIAAVEGYFAELPKNHYSQGIHKLLEDRWNKCIEV</sequence>
<feature type="signal peptide" evidence="1">
    <location>
        <begin position="1"/>
        <end position="22"/>
    </location>
</feature>
<accession>A0A087UL79</accession>